<accession>A0ABQ9JG35</accession>
<protein>
    <recommendedName>
        <fullName evidence="7">28S ribosomal protein S30, mitochondrial</fullName>
    </recommendedName>
</protein>
<keyword evidence="6" id="KW-1185">Reference proteome</keyword>
<evidence type="ECO:0000313" key="6">
    <source>
        <dbReference type="Proteomes" id="UP001162164"/>
    </source>
</evidence>
<organism evidence="5 6">
    <name type="scientific">Molorchus minor</name>
    <dbReference type="NCBI Taxonomy" id="1323400"/>
    <lineage>
        <taxon>Eukaryota</taxon>
        <taxon>Metazoa</taxon>
        <taxon>Ecdysozoa</taxon>
        <taxon>Arthropoda</taxon>
        <taxon>Hexapoda</taxon>
        <taxon>Insecta</taxon>
        <taxon>Pterygota</taxon>
        <taxon>Neoptera</taxon>
        <taxon>Endopterygota</taxon>
        <taxon>Coleoptera</taxon>
        <taxon>Polyphaga</taxon>
        <taxon>Cucujiformia</taxon>
        <taxon>Chrysomeloidea</taxon>
        <taxon>Cerambycidae</taxon>
        <taxon>Lamiinae</taxon>
        <taxon>Monochamini</taxon>
        <taxon>Molorchus</taxon>
    </lineage>
</organism>
<keyword evidence="3" id="KW-0496">Mitochondrion</keyword>
<dbReference type="InterPro" id="IPR010793">
    <property type="entry name" value="Ribosomal_mL37/mL65"/>
</dbReference>
<proteinExistence type="predicted"/>
<evidence type="ECO:0000256" key="2">
    <source>
        <dbReference type="ARBA" id="ARBA00022980"/>
    </source>
</evidence>
<dbReference type="Pfam" id="PF07147">
    <property type="entry name" value="PDCD9"/>
    <property type="match status" value="2"/>
</dbReference>
<dbReference type="Proteomes" id="UP001162164">
    <property type="component" value="Unassembled WGS sequence"/>
</dbReference>
<evidence type="ECO:0000313" key="5">
    <source>
        <dbReference type="EMBL" id="KAJ8976948.1"/>
    </source>
</evidence>
<dbReference type="PANTHER" id="PTHR13014">
    <property type="entry name" value="MITOCHONDRIAL 28S RIBOSOMAL PROTEIN S30/P52 PRO-APOTOTIC PROTEIN"/>
    <property type="match status" value="1"/>
</dbReference>
<dbReference type="EMBL" id="JAPWTJ010000607">
    <property type="protein sequence ID" value="KAJ8976948.1"/>
    <property type="molecule type" value="Genomic_DNA"/>
</dbReference>
<evidence type="ECO:0008006" key="7">
    <source>
        <dbReference type="Google" id="ProtNLM"/>
    </source>
</evidence>
<comment type="subcellular location">
    <subcellularLocation>
        <location evidence="1">Mitochondrion</location>
    </subcellularLocation>
</comment>
<comment type="caution">
    <text evidence="5">The sequence shown here is derived from an EMBL/GenBank/DDBJ whole genome shotgun (WGS) entry which is preliminary data.</text>
</comment>
<gene>
    <name evidence="5" type="ORF">NQ317_010145</name>
</gene>
<evidence type="ECO:0000256" key="1">
    <source>
        <dbReference type="ARBA" id="ARBA00004173"/>
    </source>
</evidence>
<keyword evidence="2" id="KW-0689">Ribosomal protein</keyword>
<reference evidence="5" key="1">
    <citation type="journal article" date="2023" name="Insect Mol. Biol.">
        <title>Genome sequencing provides insights into the evolution of gene families encoding plant cell wall-degrading enzymes in longhorned beetles.</title>
        <authorList>
            <person name="Shin N.R."/>
            <person name="Okamura Y."/>
            <person name="Kirsch R."/>
            <person name="Pauchet Y."/>
        </authorList>
    </citation>
    <scope>NUCLEOTIDE SEQUENCE</scope>
    <source>
        <strain evidence="5">MMC_N1</strain>
    </source>
</reference>
<keyword evidence="4" id="KW-0687">Ribonucleoprotein</keyword>
<evidence type="ECO:0000256" key="3">
    <source>
        <dbReference type="ARBA" id="ARBA00023128"/>
    </source>
</evidence>
<dbReference type="InterPro" id="IPR039982">
    <property type="entry name" value="Ribosomal_mL65"/>
</dbReference>
<evidence type="ECO:0000256" key="4">
    <source>
        <dbReference type="ARBA" id="ARBA00023274"/>
    </source>
</evidence>
<dbReference type="PANTHER" id="PTHR13014:SF3">
    <property type="entry name" value="LARGE RIBOSOMAL SUBUNIT PROTEIN ML65"/>
    <property type="match status" value="1"/>
</dbReference>
<sequence length="477" mass="56329">MGLYRLPKHFKSCVIGSKASKCFATAVRNEEEYTATPQYPPILDLSFDSKLERKKQAVYEEIKNVKTIEEKQIKLNMPRYYGFKSYMLREDVIPYNSLDLIQHITRTHLIVNNNLPDFYKNVQVDDLIPTLKSEVEDALLLELDGYRRFQDIKKEELTTIERENLISSSIVRQINRTLVNNLIKTHKHPANVQVDLDPRIESRGTQVNYPLNPIVPYSEAENPDLDVPYFQYDPRVFGTDTEHRHMANVPGFWVGSPYRFGLIWYHKRGHMLGRTYGDPQDDKEALHRQGILASFAWLHSQANLLGFTTFNDITYPMVTQTVITNGKIWSLYAYQLNTILVHGKNITGNRKKNICWATEEIKLYDDVNDGKIVGFNDDLLKMLLQFYANEPESRLGVNLTPYLNGKEKVCADYEDDDKRQWLEREYKYLVSNRPRYKLPYEIYDWERIYKIKHQTRFMEKRLRPFELFQHPYREKAE</sequence>
<name>A0ABQ9JG35_9CUCU</name>